<dbReference type="CDD" id="cd00756">
    <property type="entry name" value="MoaE"/>
    <property type="match status" value="1"/>
</dbReference>
<dbReference type="InterPro" id="IPR027417">
    <property type="entry name" value="P-loop_NTPase"/>
</dbReference>
<dbReference type="Gene3D" id="3.90.1170.40">
    <property type="entry name" value="Molybdopterin biosynthesis MoaE subunit"/>
    <property type="match status" value="1"/>
</dbReference>
<evidence type="ECO:0008006" key="4">
    <source>
        <dbReference type="Google" id="ProtNLM"/>
    </source>
</evidence>
<dbReference type="GO" id="GO:0006777">
    <property type="term" value="P:Mo-molybdopterin cofactor biosynthetic process"/>
    <property type="evidence" value="ECO:0007669"/>
    <property type="project" value="InterPro"/>
</dbReference>
<dbReference type="PRINTS" id="PR00988">
    <property type="entry name" value="URIDINKINASE"/>
</dbReference>
<dbReference type="Pfam" id="PF02391">
    <property type="entry name" value="MoaE"/>
    <property type="match status" value="1"/>
</dbReference>
<evidence type="ECO:0000313" key="2">
    <source>
        <dbReference type="EMBL" id="KFD68867.1"/>
    </source>
</evidence>
<dbReference type="InterPro" id="IPR036563">
    <property type="entry name" value="MoaE_sf"/>
</dbReference>
<proteinExistence type="predicted"/>
<dbReference type="SUPFAM" id="SSF52540">
    <property type="entry name" value="P-loop containing nucleoside triphosphate hydrolases"/>
    <property type="match status" value="1"/>
</dbReference>
<name>A0A085NHC1_9BILA</name>
<keyword evidence="3" id="KW-1185">Reference proteome</keyword>
<evidence type="ECO:0000313" key="1">
    <source>
        <dbReference type="EMBL" id="KFD49084.1"/>
    </source>
</evidence>
<dbReference type="SUPFAM" id="SSF54690">
    <property type="entry name" value="Molybdopterin synthase subunit MoaE"/>
    <property type="match status" value="1"/>
</dbReference>
<sequence>MSIADRSLVVGLGGATCSGKSSIANSLLKFLTNCGIKTALLQQDVFYKEATQELYIAELDHWNFDSIEAVDFQQLILQVKTVENTDRPKVILVEGNMIFEYQPLDELFDQRFFFTVTFERCSTRRQGRTYEPPDVVGYLEQVVWPYYQNSYAKALSRVDQFEWINGDQCLDEIFVHVASRVIKLVDNNWIMLTKEKLNMQLFVEYVQDDFDGATFLFVGTVRQNIRTPQVDYLYYEAYERMAIKQLREVCMQIRRIWPPIDKIAIAHRLGKVSVGEMAIIVAMSSPHRAEAISAVEYCIEAIKKQVPIWKKEVYKDGSTAWKANELPIRSDKHTQADTVGMMEATRHLLQQRS</sequence>
<dbReference type="InterPro" id="IPR003448">
    <property type="entry name" value="Mopterin_biosynth_MoaE"/>
</dbReference>
<dbReference type="Proteomes" id="UP000030764">
    <property type="component" value="Unassembled WGS sequence"/>
</dbReference>
<evidence type="ECO:0000313" key="3">
    <source>
        <dbReference type="Proteomes" id="UP000030764"/>
    </source>
</evidence>
<organism evidence="2">
    <name type="scientific">Trichuris suis</name>
    <name type="common">pig whipworm</name>
    <dbReference type="NCBI Taxonomy" id="68888"/>
    <lineage>
        <taxon>Eukaryota</taxon>
        <taxon>Metazoa</taxon>
        <taxon>Ecdysozoa</taxon>
        <taxon>Nematoda</taxon>
        <taxon>Enoplea</taxon>
        <taxon>Dorylaimia</taxon>
        <taxon>Trichinellida</taxon>
        <taxon>Trichuridae</taxon>
        <taxon>Trichuris</taxon>
    </lineage>
</organism>
<accession>A0A085NHC1</accession>
<dbReference type="AlphaFoldDB" id="A0A085NHC1"/>
<protein>
    <recommendedName>
        <fullName evidence="4">Molybdenum cofactor synthesis protein 2B</fullName>
    </recommendedName>
</protein>
<dbReference type="Proteomes" id="UP000030758">
    <property type="component" value="Unassembled WGS sequence"/>
</dbReference>
<gene>
    <name evidence="1" type="ORF">M513_10026</name>
    <name evidence="2" type="ORF">M514_10026</name>
</gene>
<dbReference type="EMBL" id="KL367500">
    <property type="protein sequence ID" value="KFD68867.1"/>
    <property type="molecule type" value="Genomic_DNA"/>
</dbReference>
<dbReference type="EMBL" id="KL363278">
    <property type="protein sequence ID" value="KFD49084.1"/>
    <property type="molecule type" value="Genomic_DNA"/>
</dbReference>
<dbReference type="PANTHER" id="PTHR23404">
    <property type="entry name" value="MOLYBDOPTERIN SYNTHASE RELATED"/>
    <property type="match status" value="1"/>
</dbReference>
<dbReference type="Gene3D" id="3.40.50.300">
    <property type="entry name" value="P-loop containing nucleotide triphosphate hydrolases"/>
    <property type="match status" value="1"/>
</dbReference>
<reference evidence="2 3" key="1">
    <citation type="journal article" date="2014" name="Nat. Genet.">
        <title>Genome and transcriptome of the porcine whipworm Trichuris suis.</title>
        <authorList>
            <person name="Jex A.R."/>
            <person name="Nejsum P."/>
            <person name="Schwarz E.M."/>
            <person name="Hu L."/>
            <person name="Young N.D."/>
            <person name="Hall R.S."/>
            <person name="Korhonen P.K."/>
            <person name="Liao S."/>
            <person name="Thamsborg S."/>
            <person name="Xia J."/>
            <person name="Xu P."/>
            <person name="Wang S."/>
            <person name="Scheerlinck J.P."/>
            <person name="Hofmann A."/>
            <person name="Sternberg P.W."/>
            <person name="Wang J."/>
            <person name="Gasser R.B."/>
        </authorList>
    </citation>
    <scope>NUCLEOTIDE SEQUENCE [LARGE SCALE GENOMIC DNA]</scope>
    <source>
        <strain evidence="2">DCEP-RM93F</strain>
        <strain evidence="1">DCEP-RM93M</strain>
    </source>
</reference>